<dbReference type="EMBL" id="CP040749">
    <property type="protein sequence ID" value="QCX39814.1"/>
    <property type="molecule type" value="Genomic_DNA"/>
</dbReference>
<accession>A0A5B7TX12</accession>
<organism evidence="2 3">
    <name type="scientific">Aureibaculum algae</name>
    <dbReference type="NCBI Taxonomy" id="2584122"/>
    <lineage>
        <taxon>Bacteria</taxon>
        <taxon>Pseudomonadati</taxon>
        <taxon>Bacteroidota</taxon>
        <taxon>Flavobacteriia</taxon>
        <taxon>Flavobacteriales</taxon>
        <taxon>Flavobacteriaceae</taxon>
        <taxon>Aureibaculum</taxon>
    </lineage>
</organism>
<evidence type="ECO:0000256" key="1">
    <source>
        <dbReference type="SAM" id="Coils"/>
    </source>
</evidence>
<dbReference type="Proteomes" id="UP000306229">
    <property type="component" value="Chromosome"/>
</dbReference>
<dbReference type="AlphaFoldDB" id="A0A5B7TX12"/>
<dbReference type="Gene3D" id="1.10.1660.10">
    <property type="match status" value="1"/>
</dbReference>
<dbReference type="RefSeq" id="WP_138950673.1">
    <property type="nucleotide sequence ID" value="NZ_CP040749.1"/>
</dbReference>
<keyword evidence="1" id="KW-0175">Coiled coil</keyword>
<evidence type="ECO:0000313" key="3">
    <source>
        <dbReference type="Proteomes" id="UP000306229"/>
    </source>
</evidence>
<feature type="coiled-coil region" evidence="1">
    <location>
        <begin position="71"/>
        <end position="98"/>
    </location>
</feature>
<protein>
    <recommendedName>
        <fullName evidence="4">MerR family transcriptional regulator</fullName>
    </recommendedName>
</protein>
<reference evidence="2 3" key="1">
    <citation type="submission" date="2019-05" db="EMBL/GenBank/DDBJ databases">
        <title>Algicella ahnfeltiae gen. nov., sp. nov., a novel marine bacterium of the family Flavobacteriaceae isolated from a red alga.</title>
        <authorList>
            <person name="Nedashkovskaya O.I."/>
            <person name="Kukhlevskiy A.D."/>
            <person name="Kim S.-G."/>
            <person name="Zhukova N.V."/>
            <person name="Mikhailov V.V."/>
        </authorList>
    </citation>
    <scope>NUCLEOTIDE SEQUENCE [LARGE SCALE GENOMIC DNA]</scope>
    <source>
        <strain evidence="2 3">10Alg115</strain>
    </source>
</reference>
<proteinExistence type="predicted"/>
<name>A0A5B7TX12_9FLAO</name>
<dbReference type="KEGG" id="fbe:FF125_15705"/>
<gene>
    <name evidence="2" type="ORF">FF125_15705</name>
</gene>
<evidence type="ECO:0000313" key="2">
    <source>
        <dbReference type="EMBL" id="QCX39814.1"/>
    </source>
</evidence>
<dbReference type="Pfam" id="PF13591">
    <property type="entry name" value="MerR_2"/>
    <property type="match status" value="1"/>
</dbReference>
<sequence>MDTDNYISIQQFCLHYNVPSSFLDTLSEYELVEIVKIEKTQCVAKNHIRTIEKLIRLHFDLDINMEGLDVVDKLLKRVENLQTEIISLNNRLSLYEEE</sequence>
<dbReference type="OrthoDB" id="1494789at2"/>
<keyword evidence="3" id="KW-1185">Reference proteome</keyword>
<evidence type="ECO:0008006" key="4">
    <source>
        <dbReference type="Google" id="ProtNLM"/>
    </source>
</evidence>